<proteinExistence type="predicted"/>
<dbReference type="SMART" id="SM00895">
    <property type="entry name" value="FCD"/>
    <property type="match status" value="1"/>
</dbReference>
<dbReference type="GO" id="GO:0003677">
    <property type="term" value="F:DNA binding"/>
    <property type="evidence" value="ECO:0007669"/>
    <property type="project" value="UniProtKB-KW"/>
</dbReference>
<dbReference type="CDD" id="cd07377">
    <property type="entry name" value="WHTH_GntR"/>
    <property type="match status" value="1"/>
</dbReference>
<comment type="caution">
    <text evidence="5">The sequence shown here is derived from an EMBL/GenBank/DDBJ whole genome shotgun (WGS) entry which is preliminary data.</text>
</comment>
<dbReference type="AlphaFoldDB" id="A0A0W7WMM9"/>
<dbReference type="Proteomes" id="UP000054396">
    <property type="component" value="Unassembled WGS sequence"/>
</dbReference>
<dbReference type="InterPro" id="IPR036390">
    <property type="entry name" value="WH_DNA-bd_sf"/>
</dbReference>
<dbReference type="PANTHER" id="PTHR43537:SF5">
    <property type="entry name" value="UXU OPERON TRANSCRIPTIONAL REGULATOR"/>
    <property type="match status" value="1"/>
</dbReference>
<dbReference type="SUPFAM" id="SSF46785">
    <property type="entry name" value="Winged helix' DNA-binding domain"/>
    <property type="match status" value="1"/>
</dbReference>
<keyword evidence="3" id="KW-0804">Transcription</keyword>
<feature type="domain" description="HTH gntR-type" evidence="4">
    <location>
        <begin position="5"/>
        <end position="73"/>
    </location>
</feature>
<dbReference type="Pfam" id="PF07729">
    <property type="entry name" value="FCD"/>
    <property type="match status" value="1"/>
</dbReference>
<protein>
    <recommendedName>
        <fullName evidence="4">HTH gntR-type domain-containing protein</fullName>
    </recommendedName>
</protein>
<dbReference type="EMBL" id="LPXO01000002">
    <property type="protein sequence ID" value="KUF11843.1"/>
    <property type="molecule type" value="Genomic_DNA"/>
</dbReference>
<dbReference type="GO" id="GO:0003700">
    <property type="term" value="F:DNA-binding transcription factor activity"/>
    <property type="evidence" value="ECO:0007669"/>
    <property type="project" value="InterPro"/>
</dbReference>
<dbReference type="Pfam" id="PF00392">
    <property type="entry name" value="GntR"/>
    <property type="match status" value="1"/>
</dbReference>
<evidence type="ECO:0000259" key="4">
    <source>
        <dbReference type="PROSITE" id="PS50949"/>
    </source>
</evidence>
<evidence type="ECO:0000256" key="2">
    <source>
        <dbReference type="ARBA" id="ARBA00023125"/>
    </source>
</evidence>
<name>A0A0W7WMM9_9RHOB</name>
<dbReference type="InterPro" id="IPR000524">
    <property type="entry name" value="Tscrpt_reg_HTH_GntR"/>
</dbReference>
<evidence type="ECO:0000256" key="1">
    <source>
        <dbReference type="ARBA" id="ARBA00023015"/>
    </source>
</evidence>
<dbReference type="InterPro" id="IPR011711">
    <property type="entry name" value="GntR_C"/>
</dbReference>
<dbReference type="InterPro" id="IPR008920">
    <property type="entry name" value="TF_FadR/GntR_C"/>
</dbReference>
<evidence type="ECO:0000313" key="5">
    <source>
        <dbReference type="EMBL" id="KUF11843.1"/>
    </source>
</evidence>
<gene>
    <name evidence="5" type="ORF">AVJ23_04475</name>
</gene>
<evidence type="ECO:0000313" key="6">
    <source>
        <dbReference type="Proteomes" id="UP000054396"/>
    </source>
</evidence>
<keyword evidence="6" id="KW-1185">Reference proteome</keyword>
<reference evidence="5 6" key="1">
    <citation type="submission" date="2015-12" db="EMBL/GenBank/DDBJ databases">
        <authorList>
            <person name="Shamseldin A."/>
            <person name="Moawad H."/>
            <person name="Abd El-Rahim W.M."/>
            <person name="Sadowsky M.J."/>
        </authorList>
    </citation>
    <scope>NUCLEOTIDE SEQUENCE [LARGE SCALE GENOMIC DNA]</scope>
    <source>
        <strain evidence="5 6">SJ5A-1</strain>
    </source>
</reference>
<dbReference type="PRINTS" id="PR00035">
    <property type="entry name" value="HTHGNTR"/>
</dbReference>
<keyword evidence="2" id="KW-0238">DNA-binding</keyword>
<sequence>MDRPAGLPDRIADRLLAQIESGEIAEGEVLPTESALAQSFGVSRNVVREAIARLRYDGILDSRQGRGATVLPRDARLTFRIDDSGLADEAALADLFELRGVLEIEIAGIAALRHGEGDLAELRGVLADLDAGPAFDEASLEADARFHRALAAATDNAYLKGISTYIAFRLKGTSRDTAAIYRSDDLVRRTIAEHRHILDRVAVRDPDGARDAMRQHIRQAADRLGVALREDRFSVSR</sequence>
<dbReference type="Gene3D" id="1.20.120.530">
    <property type="entry name" value="GntR ligand-binding domain-like"/>
    <property type="match status" value="1"/>
</dbReference>
<accession>A0A0W7WMM9</accession>
<dbReference type="SUPFAM" id="SSF48008">
    <property type="entry name" value="GntR ligand-binding domain-like"/>
    <property type="match status" value="1"/>
</dbReference>
<dbReference type="PANTHER" id="PTHR43537">
    <property type="entry name" value="TRANSCRIPTIONAL REGULATOR, GNTR FAMILY"/>
    <property type="match status" value="1"/>
</dbReference>
<dbReference type="STRING" id="1685382.AVJ23_04475"/>
<evidence type="ECO:0000256" key="3">
    <source>
        <dbReference type="ARBA" id="ARBA00023163"/>
    </source>
</evidence>
<dbReference type="Gene3D" id="1.10.10.10">
    <property type="entry name" value="Winged helix-like DNA-binding domain superfamily/Winged helix DNA-binding domain"/>
    <property type="match status" value="1"/>
</dbReference>
<dbReference type="PROSITE" id="PS50949">
    <property type="entry name" value="HTH_GNTR"/>
    <property type="match status" value="1"/>
</dbReference>
<organism evidence="5 6">
    <name type="scientific">Pseudoponticoccus marisrubri</name>
    <dbReference type="NCBI Taxonomy" id="1685382"/>
    <lineage>
        <taxon>Bacteria</taxon>
        <taxon>Pseudomonadati</taxon>
        <taxon>Pseudomonadota</taxon>
        <taxon>Alphaproteobacteria</taxon>
        <taxon>Rhodobacterales</taxon>
        <taxon>Roseobacteraceae</taxon>
        <taxon>Pseudoponticoccus</taxon>
    </lineage>
</organism>
<keyword evidence="1" id="KW-0805">Transcription regulation</keyword>
<dbReference type="InterPro" id="IPR036388">
    <property type="entry name" value="WH-like_DNA-bd_sf"/>
</dbReference>
<dbReference type="SMART" id="SM00345">
    <property type="entry name" value="HTH_GNTR"/>
    <property type="match status" value="1"/>
</dbReference>